<accession>A0AC58IT23</accession>
<organism evidence="1 2">
    <name type="scientific">Danio rerio</name>
    <name type="common">Zebrafish</name>
    <name type="synonym">Brachydanio rerio</name>
    <dbReference type="NCBI Taxonomy" id="7955"/>
    <lineage>
        <taxon>Eukaryota</taxon>
        <taxon>Metazoa</taxon>
        <taxon>Chordata</taxon>
        <taxon>Craniata</taxon>
        <taxon>Vertebrata</taxon>
        <taxon>Euteleostomi</taxon>
        <taxon>Actinopterygii</taxon>
        <taxon>Neopterygii</taxon>
        <taxon>Teleostei</taxon>
        <taxon>Ostariophysi</taxon>
        <taxon>Cypriniformes</taxon>
        <taxon>Danionidae</taxon>
        <taxon>Danioninae</taxon>
        <taxon>Danio</taxon>
    </lineage>
</organism>
<gene>
    <name evidence="2" type="primary">LOC141380791</name>
</gene>
<evidence type="ECO:0000313" key="1">
    <source>
        <dbReference type="Proteomes" id="UP000000437"/>
    </source>
</evidence>
<sequence>MKCVLITLFVCLTIMLLCKDSYQKRSSSYCPCLRTSDGVLRKANIKSYTRQRADVCHIDAIVFKTFCVDPKKTWPIDVIQYLDKKKAAPSIKTTAQPIESTLNTASTLSTTENEFNSDRNGLDEPQTERNEYITTTGRSFCPCLKTAEVVMNKEDIRSYKIHNADVCHVDTVEFKTVKGKTFCADPKKTWVKDAMESLDKKKAAPGIKTTAQPIGSTLNTASTLSTTEDSAENESDELQTELNEYSTTTGRSFCPCLKTAEVVMNKEDIKSYKIHNADVCHVDTVEFKTVKGKTFCADPKKVLGERSYGVSAHKEGSAKN</sequence>
<dbReference type="RefSeq" id="XP_073797379.1">
    <property type="nucleotide sequence ID" value="XM_073941278.1"/>
</dbReference>
<proteinExistence type="predicted"/>
<reference evidence="2" key="1">
    <citation type="submission" date="2025-08" db="UniProtKB">
        <authorList>
            <consortium name="RefSeq"/>
        </authorList>
    </citation>
    <scope>IDENTIFICATION</scope>
    <source>
        <strain evidence="2">Tuebingen</strain>
        <tissue evidence="2">Fibroblasts and whole tissue</tissue>
    </source>
</reference>
<protein>
    <submittedName>
        <fullName evidence="2">Uncharacterized protein isoform X1</fullName>
    </submittedName>
</protein>
<keyword evidence="1" id="KW-1185">Reference proteome</keyword>
<dbReference type="Proteomes" id="UP000000437">
    <property type="component" value="Chromosome 24"/>
</dbReference>
<name>A0AC58IT23_DANRE</name>
<evidence type="ECO:0000313" key="2">
    <source>
        <dbReference type="RefSeq" id="XP_073797379.1"/>
    </source>
</evidence>